<dbReference type="HAMAP" id="MF_00265">
    <property type="entry name" value="VapC_Nob1"/>
    <property type="match status" value="1"/>
</dbReference>
<dbReference type="SUPFAM" id="SSF88723">
    <property type="entry name" value="PIN domain-like"/>
    <property type="match status" value="1"/>
</dbReference>
<protein>
    <recommendedName>
        <fullName evidence="5">Ribonuclease VapC</fullName>
        <shortName evidence="5">RNase VapC</shortName>
        <ecNumber evidence="5">3.1.-.-</ecNumber>
    </recommendedName>
    <alternativeName>
        <fullName evidence="5">Toxin VapC</fullName>
    </alternativeName>
</protein>
<dbReference type="Gene3D" id="3.40.50.1010">
    <property type="entry name" value="5'-nuclease"/>
    <property type="match status" value="1"/>
</dbReference>
<evidence type="ECO:0000256" key="5">
    <source>
        <dbReference type="HAMAP-Rule" id="MF_00265"/>
    </source>
</evidence>
<keyword evidence="1 5" id="KW-1277">Toxin-antitoxin system</keyword>
<comment type="similarity">
    <text evidence="5">Belongs to the PINc/VapC protein family.</text>
</comment>
<reference evidence="8" key="1">
    <citation type="journal article" date="2019" name="Int. J. Syst. Evol. Microbiol.">
        <title>The Global Catalogue of Microorganisms (GCM) 10K type strain sequencing project: providing services to taxonomists for standard genome sequencing and annotation.</title>
        <authorList>
            <consortium name="The Broad Institute Genomics Platform"/>
            <consortium name="The Broad Institute Genome Sequencing Center for Infectious Disease"/>
            <person name="Wu L."/>
            <person name="Ma J."/>
        </authorList>
    </citation>
    <scope>NUCLEOTIDE SEQUENCE [LARGE SCALE GENOMIC DNA]</scope>
    <source>
        <strain evidence="8">CGMCC 1.10106</strain>
    </source>
</reference>
<comment type="function">
    <text evidence="5">Toxic component of a toxin-antitoxin (TA) system. An RNase.</text>
</comment>
<feature type="binding site" evidence="5">
    <location>
        <position position="86"/>
    </location>
    <ligand>
        <name>Mg(2+)</name>
        <dbReference type="ChEBI" id="CHEBI:18420"/>
    </ligand>
</feature>
<evidence type="ECO:0000256" key="3">
    <source>
        <dbReference type="ARBA" id="ARBA00022723"/>
    </source>
</evidence>
<sequence>MILADTSVWVDHFRPGQAILAAHLEAGHIAMHAYVLGEIAMGALHQRARILSDLHDFTQAPIADHHEVLALVETHKLFGSGIGYIDAHLLASTLLAPGMRLWTHDKPLHAAAVRLGVAAAVSG</sequence>
<dbReference type="EMBL" id="BMDW01000004">
    <property type="protein sequence ID" value="GGA41766.1"/>
    <property type="molecule type" value="Genomic_DNA"/>
</dbReference>
<comment type="cofactor">
    <cofactor evidence="5">
        <name>Mg(2+)</name>
        <dbReference type="ChEBI" id="CHEBI:18420"/>
    </cofactor>
</comment>
<keyword evidence="5" id="KW-0460">Magnesium</keyword>
<dbReference type="Proteomes" id="UP000618591">
    <property type="component" value="Unassembled WGS sequence"/>
</dbReference>
<comment type="caution">
    <text evidence="7">The sequence shown here is derived from an EMBL/GenBank/DDBJ whole genome shotgun (WGS) entry which is preliminary data.</text>
</comment>
<evidence type="ECO:0000256" key="4">
    <source>
        <dbReference type="ARBA" id="ARBA00022801"/>
    </source>
</evidence>
<keyword evidence="2 5" id="KW-0540">Nuclease</keyword>
<dbReference type="EC" id="3.1.-.-" evidence="5"/>
<name>A0ABQ1GDM3_9SPHN</name>
<feature type="domain" description="PIN" evidence="6">
    <location>
        <begin position="2"/>
        <end position="110"/>
    </location>
</feature>
<dbReference type="Pfam" id="PF01850">
    <property type="entry name" value="PIN"/>
    <property type="match status" value="1"/>
</dbReference>
<keyword evidence="5" id="KW-0800">Toxin</keyword>
<proteinExistence type="inferred from homology"/>
<keyword evidence="8" id="KW-1185">Reference proteome</keyword>
<evidence type="ECO:0000313" key="7">
    <source>
        <dbReference type="EMBL" id="GGA41766.1"/>
    </source>
</evidence>
<accession>A0ABQ1GDM3</accession>
<keyword evidence="3 5" id="KW-0479">Metal-binding</keyword>
<evidence type="ECO:0000259" key="6">
    <source>
        <dbReference type="Pfam" id="PF01850"/>
    </source>
</evidence>
<keyword evidence="4 5" id="KW-0378">Hydrolase</keyword>
<dbReference type="InterPro" id="IPR002716">
    <property type="entry name" value="PIN_dom"/>
</dbReference>
<dbReference type="RefSeq" id="WP_188445770.1">
    <property type="nucleotide sequence ID" value="NZ_BMDW01000004.1"/>
</dbReference>
<dbReference type="InterPro" id="IPR022907">
    <property type="entry name" value="VapC_family"/>
</dbReference>
<dbReference type="InterPro" id="IPR029060">
    <property type="entry name" value="PIN-like_dom_sf"/>
</dbReference>
<evidence type="ECO:0000256" key="1">
    <source>
        <dbReference type="ARBA" id="ARBA00022649"/>
    </source>
</evidence>
<organism evidence="7 8">
    <name type="scientific">Sphingomonas psychrolutea</name>
    <dbReference type="NCBI Taxonomy" id="1259676"/>
    <lineage>
        <taxon>Bacteria</taxon>
        <taxon>Pseudomonadati</taxon>
        <taxon>Pseudomonadota</taxon>
        <taxon>Alphaproteobacteria</taxon>
        <taxon>Sphingomonadales</taxon>
        <taxon>Sphingomonadaceae</taxon>
        <taxon>Sphingomonas</taxon>
    </lineage>
</organism>
<evidence type="ECO:0000256" key="2">
    <source>
        <dbReference type="ARBA" id="ARBA00022722"/>
    </source>
</evidence>
<evidence type="ECO:0000313" key="8">
    <source>
        <dbReference type="Proteomes" id="UP000618591"/>
    </source>
</evidence>
<feature type="binding site" evidence="5">
    <location>
        <position position="5"/>
    </location>
    <ligand>
        <name>Mg(2+)</name>
        <dbReference type="ChEBI" id="CHEBI:18420"/>
    </ligand>
</feature>
<gene>
    <name evidence="5" type="primary">vapC</name>
    <name evidence="7" type="ORF">GCM10011395_10090</name>
</gene>